<feature type="transmembrane region" description="Helical" evidence="2">
    <location>
        <begin position="85"/>
        <end position="103"/>
    </location>
</feature>
<evidence type="ECO:0000256" key="1">
    <source>
        <dbReference type="SAM" id="MobiDB-lite"/>
    </source>
</evidence>
<reference evidence="5" key="1">
    <citation type="journal article" date="2019" name="Int. J. Syst. Evol. Microbiol.">
        <title>The Global Catalogue of Microorganisms (GCM) 10K type strain sequencing project: providing services to taxonomists for standard genome sequencing and annotation.</title>
        <authorList>
            <consortium name="The Broad Institute Genomics Platform"/>
            <consortium name="The Broad Institute Genome Sequencing Center for Infectious Disease"/>
            <person name="Wu L."/>
            <person name="Ma J."/>
        </authorList>
    </citation>
    <scope>NUCLEOTIDE SEQUENCE [LARGE SCALE GENOMIC DNA]</scope>
    <source>
        <strain evidence="5">TBRC 5832</strain>
    </source>
</reference>
<organism evidence="4 5">
    <name type="scientific">Actinoplanes subglobosus</name>
    <dbReference type="NCBI Taxonomy" id="1547892"/>
    <lineage>
        <taxon>Bacteria</taxon>
        <taxon>Bacillati</taxon>
        <taxon>Actinomycetota</taxon>
        <taxon>Actinomycetes</taxon>
        <taxon>Micromonosporales</taxon>
        <taxon>Micromonosporaceae</taxon>
        <taxon>Actinoplanes</taxon>
    </lineage>
</organism>
<dbReference type="PROSITE" id="PS51178">
    <property type="entry name" value="PASTA"/>
    <property type="match status" value="1"/>
</dbReference>
<accession>A0ABV8J5P6</accession>
<dbReference type="Gene3D" id="3.30.10.20">
    <property type="match status" value="1"/>
</dbReference>
<evidence type="ECO:0000313" key="4">
    <source>
        <dbReference type="EMBL" id="MFC4071947.1"/>
    </source>
</evidence>
<feature type="region of interest" description="Disordered" evidence="1">
    <location>
        <begin position="270"/>
        <end position="294"/>
    </location>
</feature>
<dbReference type="CDD" id="cd06577">
    <property type="entry name" value="PASTA_pknB"/>
    <property type="match status" value="1"/>
</dbReference>
<feature type="domain" description="PASTA" evidence="3">
    <location>
        <begin position="143"/>
        <end position="213"/>
    </location>
</feature>
<sequence>MTVLGTPVERAVARCVKMVRIYREDARAMAQVTSTGPKESAAVKVGIGLVTLFVLPLLGAIWGARTVYRWHRGRGTHDEVPDRRALLAAVVGVVSVIASAAIYPSVILDEMSETAPAPATAPSTALSLSRPAFHTAVPSPSPAPVVLEMPDLRGKRYDEAQNLLGRGVRTDTQDASPRGRHVFARSNWTVIATVPGAGEPVPDGVPVMLNVLRNEEAAWFAEHQAMPKLPAGKDSMTVETGGGILEPVQELVLFRYAPGKAPKDATTVIAGHGDEYGSGKEPESEKKQRANLKSASSYSTKIVGSIPAAGKPLRAGQFIVVTVKDAPKGSQSEGGGTGDIPNLPNIDDDDDDVNVPGWLCPTRFC</sequence>
<evidence type="ECO:0000256" key="2">
    <source>
        <dbReference type="SAM" id="Phobius"/>
    </source>
</evidence>
<dbReference type="Proteomes" id="UP001595867">
    <property type="component" value="Unassembled WGS sequence"/>
</dbReference>
<dbReference type="InterPro" id="IPR005543">
    <property type="entry name" value="PASTA_dom"/>
</dbReference>
<feature type="compositionally biased region" description="Basic and acidic residues" evidence="1">
    <location>
        <begin position="272"/>
        <end position="288"/>
    </location>
</feature>
<evidence type="ECO:0000313" key="5">
    <source>
        <dbReference type="Proteomes" id="UP001595867"/>
    </source>
</evidence>
<dbReference type="Pfam" id="PF03793">
    <property type="entry name" value="PASTA"/>
    <property type="match status" value="1"/>
</dbReference>
<protein>
    <submittedName>
        <fullName evidence="4">PASTA domain-containing protein</fullName>
    </submittedName>
</protein>
<keyword evidence="5" id="KW-1185">Reference proteome</keyword>
<gene>
    <name evidence="4" type="ORF">ACFO0C_44035</name>
</gene>
<comment type="caution">
    <text evidence="4">The sequence shown here is derived from an EMBL/GenBank/DDBJ whole genome shotgun (WGS) entry which is preliminary data.</text>
</comment>
<feature type="region of interest" description="Disordered" evidence="1">
    <location>
        <begin position="326"/>
        <end position="351"/>
    </location>
</feature>
<dbReference type="RefSeq" id="WP_378072818.1">
    <property type="nucleotide sequence ID" value="NZ_JBHSBL010000029.1"/>
</dbReference>
<keyword evidence="2" id="KW-0812">Transmembrane</keyword>
<name>A0ABV8J5P6_9ACTN</name>
<keyword evidence="2" id="KW-1133">Transmembrane helix</keyword>
<evidence type="ECO:0000259" key="3">
    <source>
        <dbReference type="PROSITE" id="PS51178"/>
    </source>
</evidence>
<proteinExistence type="predicted"/>
<keyword evidence="2" id="KW-0472">Membrane</keyword>
<dbReference type="EMBL" id="JBHSBL010000029">
    <property type="protein sequence ID" value="MFC4071947.1"/>
    <property type="molecule type" value="Genomic_DNA"/>
</dbReference>
<feature type="transmembrane region" description="Helical" evidence="2">
    <location>
        <begin position="41"/>
        <end position="64"/>
    </location>
</feature>